<evidence type="ECO:0000256" key="1">
    <source>
        <dbReference type="SAM" id="Phobius"/>
    </source>
</evidence>
<reference evidence="2 3" key="1">
    <citation type="submission" date="2019-07" db="EMBL/GenBank/DDBJ databases">
        <title>Novel species isolated from glacier.</title>
        <authorList>
            <person name="Liu Q."/>
            <person name="Xin Y.-H."/>
        </authorList>
    </citation>
    <scope>NUCLEOTIDE SEQUENCE [LARGE SCALE GENOMIC DNA]</scope>
    <source>
        <strain evidence="2 3">LB1R16</strain>
    </source>
</reference>
<dbReference type="AlphaFoldDB" id="A0A552UI40"/>
<sequence length="693" mass="71265">MSDSTVTPGRRWPIVLLTIGALLWLAAMASVVAGALPGMRALSTPQLMIAAGALVLQVLPPLAVTILALGWLVRTRPASARALQAVEARHDAARAASDALARDAVKLDDMLDRIAERFTVLRDAAAAEATKLSASLATLDASAVRLTAAADAARAGGTTLTAVLPDAADRIDGLSAALATTAAETTRQLAEVETLLAAVWTTSDDATRRHDGAAEAATARLAALSTAADGVAARVGTQTEALQRAVAAAFDGTTAALTTTREGVEAQTAALLASVDQARVGIDHIGGEAGRVIGERVKQLLGLATALGERLAAQEGQANRFADSAAREFGVLDAKLANAAASAGATLDRLSERLAAVREAVHALGDPLGETGTAVGEIEAGLARLEAASGAVLASLGTDLPATGDGVGVLGERVAAVRANLDALAAPVAASDAATARIVAQLGDARRDAEGVETATGTAALTASQQLIEVLTRVREVAAVTAGTMRETLGGVVAEAEAALADAGTTRARTAFAEPVAGEIAALTAASERAAAAAQGAAERVTQRLLALTQTIATVEARIDEVDTRYDVTLRDDLAKRSQGLLESLQSGAIDLTSLLSIDVGDEAWRAYLKGDRGIFARRAVRLLDRGTARKIERHFEHDAVFREQATRFITEFETLLARVRADREGAALAVTLVSSDLGKLYVVLAQATERLR</sequence>
<keyword evidence="1" id="KW-1133">Transmembrane helix</keyword>
<dbReference type="OrthoDB" id="9777715at2"/>
<proteinExistence type="predicted"/>
<dbReference type="EMBL" id="VJWA01000001">
    <property type="protein sequence ID" value="TRW17896.1"/>
    <property type="molecule type" value="Genomic_DNA"/>
</dbReference>
<evidence type="ECO:0000313" key="2">
    <source>
        <dbReference type="EMBL" id="TRW17896.1"/>
    </source>
</evidence>
<name>A0A552UI40_9SPHN</name>
<evidence type="ECO:0000313" key="3">
    <source>
        <dbReference type="Proteomes" id="UP000317894"/>
    </source>
</evidence>
<dbReference type="Proteomes" id="UP000317894">
    <property type="component" value="Unassembled WGS sequence"/>
</dbReference>
<gene>
    <name evidence="2" type="ORF">FMM06_07150</name>
</gene>
<feature type="transmembrane region" description="Helical" evidence="1">
    <location>
        <begin position="48"/>
        <end position="73"/>
    </location>
</feature>
<dbReference type="RefSeq" id="WP_144236590.1">
    <property type="nucleotide sequence ID" value="NZ_VJWA01000001.1"/>
</dbReference>
<accession>A0A552UI40</accession>
<keyword evidence="1" id="KW-0472">Membrane</keyword>
<organism evidence="2 3">
    <name type="scientific">Glacieibacterium frigidum</name>
    <dbReference type="NCBI Taxonomy" id="2593303"/>
    <lineage>
        <taxon>Bacteria</taxon>
        <taxon>Pseudomonadati</taxon>
        <taxon>Pseudomonadota</taxon>
        <taxon>Alphaproteobacteria</taxon>
        <taxon>Sphingomonadales</taxon>
        <taxon>Sphingosinicellaceae</taxon>
        <taxon>Glacieibacterium</taxon>
    </lineage>
</organism>
<feature type="transmembrane region" description="Helical" evidence="1">
    <location>
        <begin position="12"/>
        <end position="36"/>
    </location>
</feature>
<protein>
    <submittedName>
        <fullName evidence="2">Uncharacterized protein</fullName>
    </submittedName>
</protein>
<comment type="caution">
    <text evidence="2">The sequence shown here is derived from an EMBL/GenBank/DDBJ whole genome shotgun (WGS) entry which is preliminary data.</text>
</comment>
<keyword evidence="3" id="KW-1185">Reference proteome</keyword>
<keyword evidence="1" id="KW-0812">Transmembrane</keyword>